<keyword evidence="8" id="KW-1185">Reference proteome</keyword>
<dbReference type="Pfam" id="PF07291">
    <property type="entry name" value="MauE"/>
    <property type="match status" value="1"/>
</dbReference>
<evidence type="ECO:0000256" key="2">
    <source>
        <dbReference type="ARBA" id="ARBA00022692"/>
    </source>
</evidence>
<dbReference type="AlphaFoldDB" id="A0A543CLB7"/>
<evidence type="ECO:0000256" key="4">
    <source>
        <dbReference type="ARBA" id="ARBA00023136"/>
    </source>
</evidence>
<name>A0A543CLB7_9ACTN</name>
<dbReference type="RefSeq" id="WP_141956387.1">
    <property type="nucleotide sequence ID" value="NZ_VFOZ01000001.1"/>
</dbReference>
<organism evidence="7 8">
    <name type="scientific">Actinoallomurus bryophytorum</name>
    <dbReference type="NCBI Taxonomy" id="1490222"/>
    <lineage>
        <taxon>Bacteria</taxon>
        <taxon>Bacillati</taxon>
        <taxon>Actinomycetota</taxon>
        <taxon>Actinomycetes</taxon>
        <taxon>Streptosporangiales</taxon>
        <taxon>Thermomonosporaceae</taxon>
        <taxon>Actinoallomurus</taxon>
    </lineage>
</organism>
<keyword evidence="3 5" id="KW-1133">Transmembrane helix</keyword>
<feature type="transmembrane region" description="Helical" evidence="5">
    <location>
        <begin position="133"/>
        <end position="155"/>
    </location>
</feature>
<dbReference type="OrthoDB" id="3474716at2"/>
<protein>
    <recommendedName>
        <fullName evidence="6">Methylamine utilisation protein MauE domain-containing protein</fullName>
    </recommendedName>
</protein>
<comment type="subcellular location">
    <subcellularLocation>
        <location evidence="1">Membrane</location>
        <topology evidence="1">Multi-pass membrane protein</topology>
    </subcellularLocation>
</comment>
<reference evidence="7 8" key="1">
    <citation type="submission" date="2019-06" db="EMBL/GenBank/DDBJ databases">
        <title>Sequencing the genomes of 1000 actinobacteria strains.</title>
        <authorList>
            <person name="Klenk H.-P."/>
        </authorList>
    </citation>
    <scope>NUCLEOTIDE SEQUENCE [LARGE SCALE GENOMIC DNA]</scope>
    <source>
        <strain evidence="7 8">DSM 102200</strain>
    </source>
</reference>
<keyword evidence="4 5" id="KW-0472">Membrane</keyword>
<feature type="transmembrane region" description="Helical" evidence="5">
    <location>
        <begin position="109"/>
        <end position="127"/>
    </location>
</feature>
<dbReference type="GO" id="GO:0016020">
    <property type="term" value="C:membrane"/>
    <property type="evidence" value="ECO:0007669"/>
    <property type="project" value="UniProtKB-SubCell"/>
</dbReference>
<dbReference type="InterPro" id="IPR009908">
    <property type="entry name" value="Methylamine_util_MauE"/>
</dbReference>
<evidence type="ECO:0000313" key="7">
    <source>
        <dbReference type="EMBL" id="TQL97687.1"/>
    </source>
</evidence>
<evidence type="ECO:0000256" key="1">
    <source>
        <dbReference type="ARBA" id="ARBA00004141"/>
    </source>
</evidence>
<evidence type="ECO:0000259" key="6">
    <source>
        <dbReference type="Pfam" id="PF07291"/>
    </source>
</evidence>
<dbReference type="EMBL" id="VFOZ01000001">
    <property type="protein sequence ID" value="TQL97687.1"/>
    <property type="molecule type" value="Genomic_DNA"/>
</dbReference>
<accession>A0A543CLB7</accession>
<feature type="transmembrane region" description="Helical" evidence="5">
    <location>
        <begin position="44"/>
        <end position="67"/>
    </location>
</feature>
<evidence type="ECO:0000256" key="3">
    <source>
        <dbReference type="ARBA" id="ARBA00022989"/>
    </source>
</evidence>
<sequence>MSHLLLNLQIPVQATVLLLASLAKLTVRDEAPAPPVRPHRHPSFVYGLALAEGTIGVALLVTQLGIVRITSVVFFASATWVIADLKRRGADEGCSCFGGLSSAPAGRRGLARAALLTFLALVSAGAPGTGAQVLGRVGAGAVLVLVVETAILLALSPELILIVERTRNSTPCELLDVPIEETYTRMYASHAWREFEDSLTSARPTEVWRELCHRFVVFPARVDGRAAEVVFAVPVDGRRSQVRAALAWEVSRAEQDDDSGPRRVHSPA</sequence>
<dbReference type="GO" id="GO:0030416">
    <property type="term" value="P:methylamine metabolic process"/>
    <property type="evidence" value="ECO:0007669"/>
    <property type="project" value="InterPro"/>
</dbReference>
<comment type="caution">
    <text evidence="7">The sequence shown here is derived from an EMBL/GenBank/DDBJ whole genome shotgun (WGS) entry which is preliminary data.</text>
</comment>
<gene>
    <name evidence="7" type="ORF">FB559_3287</name>
</gene>
<evidence type="ECO:0000256" key="5">
    <source>
        <dbReference type="SAM" id="Phobius"/>
    </source>
</evidence>
<dbReference type="Proteomes" id="UP000316096">
    <property type="component" value="Unassembled WGS sequence"/>
</dbReference>
<keyword evidence="2 5" id="KW-0812">Transmembrane</keyword>
<feature type="domain" description="Methylamine utilisation protein MauE" evidence="6">
    <location>
        <begin position="8"/>
        <end position="123"/>
    </location>
</feature>
<evidence type="ECO:0000313" key="8">
    <source>
        <dbReference type="Proteomes" id="UP000316096"/>
    </source>
</evidence>
<proteinExistence type="predicted"/>